<dbReference type="EMBL" id="BARS01040766">
    <property type="protein sequence ID" value="GAG39288.1"/>
    <property type="molecule type" value="Genomic_DNA"/>
</dbReference>
<evidence type="ECO:0000313" key="1">
    <source>
        <dbReference type="EMBL" id="GAG39288.1"/>
    </source>
</evidence>
<proteinExistence type="predicted"/>
<reference evidence="1" key="1">
    <citation type="journal article" date="2014" name="Front. Microbiol.">
        <title>High frequency of phylogenetically diverse reductive dehalogenase-homologous genes in deep subseafloor sedimentary metagenomes.</title>
        <authorList>
            <person name="Kawai M."/>
            <person name="Futagami T."/>
            <person name="Toyoda A."/>
            <person name="Takaki Y."/>
            <person name="Nishi S."/>
            <person name="Hori S."/>
            <person name="Arai W."/>
            <person name="Tsubouchi T."/>
            <person name="Morono Y."/>
            <person name="Uchiyama I."/>
            <person name="Ito T."/>
            <person name="Fujiyama A."/>
            <person name="Inagaki F."/>
            <person name="Takami H."/>
        </authorList>
    </citation>
    <scope>NUCLEOTIDE SEQUENCE</scope>
    <source>
        <strain evidence="1">Expedition CK06-06</strain>
    </source>
</reference>
<accession>X0XRK1</accession>
<name>X0XRK1_9ZZZZ</name>
<comment type="caution">
    <text evidence="1">The sequence shown here is derived from an EMBL/GenBank/DDBJ whole genome shotgun (WGS) entry which is preliminary data.</text>
</comment>
<sequence length="66" mass="6918">MGLDFEIFTALFDQSIVIESAASVSQKGTSSVDPGGVERRSFSEQNAIMGLGRDLGGLFYISSGGL</sequence>
<organism evidence="1">
    <name type="scientific">marine sediment metagenome</name>
    <dbReference type="NCBI Taxonomy" id="412755"/>
    <lineage>
        <taxon>unclassified sequences</taxon>
        <taxon>metagenomes</taxon>
        <taxon>ecological metagenomes</taxon>
    </lineage>
</organism>
<protein>
    <submittedName>
        <fullName evidence="1">Uncharacterized protein</fullName>
    </submittedName>
</protein>
<gene>
    <name evidence="1" type="ORF">S01H1_62098</name>
</gene>
<dbReference type="AlphaFoldDB" id="X0XRK1"/>